<evidence type="ECO:0000313" key="1">
    <source>
        <dbReference type="EMBL" id="MVQ35326.1"/>
    </source>
</evidence>
<dbReference type="RefSeq" id="WP_157319341.1">
    <property type="nucleotide sequence ID" value="NZ_WSEM01000009.1"/>
</dbReference>
<reference evidence="1 2" key="1">
    <citation type="submission" date="2019-12" db="EMBL/GenBank/DDBJ databases">
        <authorList>
            <person name="Huq M.A."/>
        </authorList>
    </citation>
    <scope>NUCLEOTIDE SEQUENCE [LARGE SCALE GENOMIC DNA]</scope>
    <source>
        <strain evidence="1 2">MAH-34</strain>
    </source>
</reference>
<dbReference type="Proteomes" id="UP000467637">
    <property type="component" value="Unassembled WGS sequence"/>
</dbReference>
<organism evidence="1 2">
    <name type="scientific">Paenibacillus anseongense</name>
    <dbReference type="NCBI Taxonomy" id="2682845"/>
    <lineage>
        <taxon>Bacteria</taxon>
        <taxon>Bacillati</taxon>
        <taxon>Bacillota</taxon>
        <taxon>Bacilli</taxon>
        <taxon>Bacillales</taxon>
        <taxon>Paenibacillaceae</taxon>
        <taxon>Paenibacillus</taxon>
    </lineage>
</organism>
<comment type="caution">
    <text evidence="1">The sequence shown here is derived from an EMBL/GenBank/DDBJ whole genome shotgun (WGS) entry which is preliminary data.</text>
</comment>
<evidence type="ECO:0000313" key="2">
    <source>
        <dbReference type="Proteomes" id="UP000467637"/>
    </source>
</evidence>
<proteinExistence type="predicted"/>
<dbReference type="EMBL" id="WSEM01000009">
    <property type="protein sequence ID" value="MVQ35326.1"/>
    <property type="molecule type" value="Genomic_DNA"/>
</dbReference>
<gene>
    <name evidence="1" type="ORF">GON05_11735</name>
</gene>
<sequence length="170" mass="20721">MYAKNLMESLFYLFIFIRSDPKNPVLYNLLKKYQSWLHKDLVINYRSINKLINELKLVEDHPYKTKIISILKKLRLFSGATKIEKIYKSIEPIKYILESLINVMDQEETEKIRIMASSVHNYPSFILGNYYCNSIDFWNLHISYYNRTFQSDFMNDWKYLFIEYYPKYDK</sequence>
<accession>A0ABW9U7B9</accession>
<name>A0ABW9U7B9_9BACL</name>
<protein>
    <submittedName>
        <fullName evidence="1">Uncharacterized protein</fullName>
    </submittedName>
</protein>
<keyword evidence="2" id="KW-1185">Reference proteome</keyword>